<evidence type="ECO:0000313" key="2">
    <source>
        <dbReference type="EMBL" id="SOY40290.1"/>
    </source>
</evidence>
<evidence type="ECO:0000256" key="1">
    <source>
        <dbReference type="SAM" id="MobiDB-lite"/>
    </source>
</evidence>
<organism evidence="2">
    <name type="scientific">Cupriavidus taiwanensis</name>
    <dbReference type="NCBI Taxonomy" id="164546"/>
    <lineage>
        <taxon>Bacteria</taxon>
        <taxon>Pseudomonadati</taxon>
        <taxon>Pseudomonadota</taxon>
        <taxon>Betaproteobacteria</taxon>
        <taxon>Burkholderiales</taxon>
        <taxon>Burkholderiaceae</taxon>
        <taxon>Cupriavidus</taxon>
    </lineage>
</organism>
<protein>
    <submittedName>
        <fullName evidence="2">Uncharacterized protein</fullName>
    </submittedName>
</protein>
<name>A0A375B9M4_9BURK</name>
<dbReference type="NCBIfam" id="NF041064">
    <property type="entry name" value="DpdG"/>
    <property type="match status" value="1"/>
</dbReference>
<dbReference type="Proteomes" id="UP000257016">
    <property type="component" value="Unassembled WGS sequence"/>
</dbReference>
<dbReference type="EMBL" id="OFSN01000001">
    <property type="protein sequence ID" value="SOY40290.1"/>
    <property type="molecule type" value="Genomic_DNA"/>
</dbReference>
<proteinExistence type="predicted"/>
<gene>
    <name evidence="2" type="ORF">CBM2586_A10255</name>
</gene>
<accession>A0A375B9M4</accession>
<feature type="region of interest" description="Disordered" evidence="1">
    <location>
        <begin position="39"/>
        <end position="58"/>
    </location>
</feature>
<dbReference type="InterPro" id="IPR049812">
    <property type="entry name" value="DpdG-like"/>
</dbReference>
<sequence>MSILTNFQAVPSRLFCVYAAVAEAENGLLREQLEAWATPPSLSKRGGNEEDGGSTALFSNSLNEARRLGLVEDDGDRLRVPKAAVGRGRRNGDLQDEFLSRMREVLFDTRRADEAGQTGVLYALAWLLTKSPLEPLGFSDAPQNQLREDLGEFAAKAELSSKSSYQNLLYWARYLGFAVVVGDVSTRRAFPDPTSAIAAVLEQVLPNQGWIEIDLFLLRLAAIYPVLDGGSVREELEAMRTTPPAADDRLSISLSLALQRLADRGSISLDAVADAKSRILDFGGGTKRASHVHLGASE</sequence>
<dbReference type="AlphaFoldDB" id="A0A375B9M4"/>
<comment type="caution">
    <text evidence="2">The sequence shown here is derived from an EMBL/GenBank/DDBJ whole genome shotgun (WGS) entry which is preliminary data.</text>
</comment>
<reference evidence="2" key="1">
    <citation type="submission" date="2018-01" db="EMBL/GenBank/DDBJ databases">
        <authorList>
            <person name="Clerissi C."/>
        </authorList>
    </citation>
    <scope>NUCLEOTIDE SEQUENCE</scope>
    <source>
        <strain evidence="2">Cupriavidus taiwanensis LMG 19430</strain>
    </source>
</reference>